<dbReference type="VEuPathDB" id="FungiDB:PPTG_21338"/>
<sequence>MMPLWRAIQNVLDLRGLDHLTTANEWRVVKTIAGDSYQPVRHDFPPPLAGVGAVDLAALPAELLLATQDDTAIYGFGYDPTRIPFAWIEEASFVPWKFVTFKQIPIKWYANVFAGTSIRKKWK</sequence>
<evidence type="ECO:0000313" key="1">
    <source>
        <dbReference type="EMBL" id="ETN20632.1"/>
    </source>
</evidence>
<dbReference type="RefSeq" id="XP_008894839.1">
    <property type="nucleotide sequence ID" value="XM_008896591.1"/>
</dbReference>
<dbReference type="GeneID" id="20189937"/>
<proteinExistence type="predicted"/>
<dbReference type="EMBL" id="KI669564">
    <property type="protein sequence ID" value="ETN20632.1"/>
    <property type="molecule type" value="Genomic_DNA"/>
</dbReference>
<dbReference type="AlphaFoldDB" id="W2R5F3"/>
<organism evidence="1 2">
    <name type="scientific">Phytophthora nicotianae (strain INRA-310)</name>
    <name type="common">Phytophthora parasitica</name>
    <dbReference type="NCBI Taxonomy" id="761204"/>
    <lineage>
        <taxon>Eukaryota</taxon>
        <taxon>Sar</taxon>
        <taxon>Stramenopiles</taxon>
        <taxon>Oomycota</taxon>
        <taxon>Peronosporomycetes</taxon>
        <taxon>Peronosporales</taxon>
        <taxon>Peronosporaceae</taxon>
        <taxon>Phytophthora</taxon>
    </lineage>
</organism>
<accession>W2R5F3</accession>
<protein>
    <submittedName>
        <fullName evidence="1">Uncharacterized protein</fullName>
    </submittedName>
</protein>
<evidence type="ECO:0000313" key="2">
    <source>
        <dbReference type="Proteomes" id="UP000018817"/>
    </source>
</evidence>
<gene>
    <name evidence="1" type="ORF">PPTG_21338</name>
</gene>
<reference evidence="1 2" key="2">
    <citation type="submission" date="2013-11" db="EMBL/GenBank/DDBJ databases">
        <title>The Genome Sequence of Phytophthora parasitica INRA-310.</title>
        <authorList>
            <consortium name="The Broad Institute Genomics Platform"/>
            <person name="Russ C."/>
            <person name="Tyler B."/>
            <person name="Panabieres F."/>
            <person name="Shan W."/>
            <person name="Tripathy S."/>
            <person name="Grunwald N."/>
            <person name="Machado M."/>
            <person name="Johnson C.S."/>
            <person name="Arredondo F."/>
            <person name="Hong C."/>
            <person name="Coffey M."/>
            <person name="Young S.K."/>
            <person name="Zeng Q."/>
            <person name="Gargeya S."/>
            <person name="Fitzgerald M."/>
            <person name="Abouelleil A."/>
            <person name="Alvarado L."/>
            <person name="Chapman S.B."/>
            <person name="Gainer-Dewar J."/>
            <person name="Goldberg J."/>
            <person name="Griggs A."/>
            <person name="Gujja S."/>
            <person name="Hansen M."/>
            <person name="Howarth C."/>
            <person name="Imamovic A."/>
            <person name="Ireland A."/>
            <person name="Larimer J."/>
            <person name="McCowan C."/>
            <person name="Murphy C."/>
            <person name="Pearson M."/>
            <person name="Poon T.W."/>
            <person name="Priest M."/>
            <person name="Roberts A."/>
            <person name="Saif S."/>
            <person name="Shea T."/>
            <person name="Sykes S."/>
            <person name="Wortman J."/>
            <person name="Nusbaum C."/>
            <person name="Birren B."/>
        </authorList>
    </citation>
    <scope>NUCLEOTIDE SEQUENCE [LARGE SCALE GENOMIC DNA]</scope>
    <source>
        <strain evidence="1 2">INRA-310</strain>
    </source>
</reference>
<dbReference type="Proteomes" id="UP000018817">
    <property type="component" value="Unassembled WGS sequence"/>
</dbReference>
<reference evidence="2" key="1">
    <citation type="submission" date="2011-12" db="EMBL/GenBank/DDBJ databases">
        <authorList>
            <consortium name="The Broad Institute Genome Sequencing Platform"/>
            <person name="Russ C."/>
            <person name="Tyler B."/>
            <person name="Panabieres F."/>
            <person name="Shan W."/>
            <person name="Tripathy S."/>
            <person name="Grunwald N."/>
            <person name="Machado M."/>
            <person name="Young S.K."/>
            <person name="Zeng Q."/>
            <person name="Gargeya S."/>
            <person name="Fitzgerald M."/>
            <person name="Haas B."/>
            <person name="Abouelleil A."/>
            <person name="Alvarado L."/>
            <person name="Arachchi H.M."/>
            <person name="Berlin A."/>
            <person name="Chapman S.B."/>
            <person name="Gearin G."/>
            <person name="Goldberg J."/>
            <person name="Griggs A."/>
            <person name="Gujja S."/>
            <person name="Hansen M."/>
            <person name="Heiman D."/>
            <person name="Howarth C."/>
            <person name="Larimer J."/>
            <person name="Lui A."/>
            <person name="MacDonald P.J.P."/>
            <person name="McCowen C."/>
            <person name="Montmayeur A."/>
            <person name="Murphy C."/>
            <person name="Neiman D."/>
            <person name="Pearson M."/>
            <person name="Priest M."/>
            <person name="Roberts A."/>
            <person name="Saif S."/>
            <person name="Shea T."/>
            <person name="Sisk P."/>
            <person name="Stolte C."/>
            <person name="Sykes S."/>
            <person name="Wortman J."/>
            <person name="Nusbaum C."/>
            <person name="Birren B."/>
        </authorList>
    </citation>
    <scope>NUCLEOTIDE SEQUENCE [LARGE SCALE GENOMIC DNA]</scope>
    <source>
        <strain evidence="2">INRA-310</strain>
    </source>
</reference>
<name>W2R5F3_PHYN3</name>